<evidence type="ECO:0000313" key="2">
    <source>
        <dbReference type="Proteomes" id="UP001054821"/>
    </source>
</evidence>
<dbReference type="EMBL" id="JAJFAZ020000007">
    <property type="protein sequence ID" value="KAI5316296.1"/>
    <property type="molecule type" value="Genomic_DNA"/>
</dbReference>
<dbReference type="AlphaFoldDB" id="A0AAD4YP23"/>
<sequence>MTAPSSCPLPPYNISHLNGFPNLLLQVFGQLSPFLVHKRDSGACQNTSVTLHLNSSLAMWSATFIVLNHRLNVLDFPLHNKIVLIPRVDFVTSSNIAELGSFSEDEINLIFFAGLLGTDLDSPICAFETAMSLP</sequence>
<protein>
    <submittedName>
        <fullName evidence="1">Uncharacterized protein</fullName>
    </submittedName>
</protein>
<evidence type="ECO:0000313" key="1">
    <source>
        <dbReference type="EMBL" id="KAI5316296.1"/>
    </source>
</evidence>
<accession>A0AAD4YP23</accession>
<proteinExistence type="predicted"/>
<organism evidence="1 2">
    <name type="scientific">Prunus dulcis</name>
    <name type="common">Almond</name>
    <name type="synonym">Amygdalus dulcis</name>
    <dbReference type="NCBI Taxonomy" id="3755"/>
    <lineage>
        <taxon>Eukaryota</taxon>
        <taxon>Viridiplantae</taxon>
        <taxon>Streptophyta</taxon>
        <taxon>Embryophyta</taxon>
        <taxon>Tracheophyta</taxon>
        <taxon>Spermatophyta</taxon>
        <taxon>Magnoliopsida</taxon>
        <taxon>eudicotyledons</taxon>
        <taxon>Gunneridae</taxon>
        <taxon>Pentapetalae</taxon>
        <taxon>rosids</taxon>
        <taxon>fabids</taxon>
        <taxon>Rosales</taxon>
        <taxon>Rosaceae</taxon>
        <taxon>Amygdaloideae</taxon>
        <taxon>Amygdaleae</taxon>
        <taxon>Prunus</taxon>
    </lineage>
</organism>
<dbReference type="Proteomes" id="UP001054821">
    <property type="component" value="Chromosome 7"/>
</dbReference>
<gene>
    <name evidence="1" type="ORF">L3X38_036003</name>
</gene>
<name>A0AAD4YP23_PRUDU</name>
<comment type="caution">
    <text evidence="1">The sequence shown here is derived from an EMBL/GenBank/DDBJ whole genome shotgun (WGS) entry which is preliminary data.</text>
</comment>
<keyword evidence="2" id="KW-1185">Reference proteome</keyword>
<reference evidence="1 2" key="1">
    <citation type="journal article" date="2022" name="G3 (Bethesda)">
        <title>Whole-genome sequence and methylome profiling of the almond [Prunus dulcis (Mill.) D.A. Webb] cultivar 'Nonpareil'.</title>
        <authorList>
            <person name="D'Amico-Willman K.M."/>
            <person name="Ouma W.Z."/>
            <person name="Meulia T."/>
            <person name="Sideli G.M."/>
            <person name="Gradziel T.M."/>
            <person name="Fresnedo-Ramirez J."/>
        </authorList>
    </citation>
    <scope>NUCLEOTIDE SEQUENCE [LARGE SCALE GENOMIC DNA]</scope>
    <source>
        <strain evidence="1">Clone GOH B32 T37-40</strain>
    </source>
</reference>